<organism evidence="2 3">
    <name type="scientific">Limnothrix redekei LRLZ20PSL1</name>
    <dbReference type="NCBI Taxonomy" id="3112953"/>
    <lineage>
        <taxon>Bacteria</taxon>
        <taxon>Bacillati</taxon>
        <taxon>Cyanobacteriota</taxon>
        <taxon>Cyanophyceae</taxon>
        <taxon>Pseudanabaenales</taxon>
        <taxon>Pseudanabaenaceae</taxon>
        <taxon>Limnothrix</taxon>
    </lineage>
</organism>
<protein>
    <submittedName>
        <fullName evidence="2">DUF302 domain-containing protein</fullName>
    </submittedName>
</protein>
<dbReference type="PANTHER" id="PTHR38342">
    <property type="entry name" value="SLR5037 PROTEIN"/>
    <property type="match status" value="1"/>
</dbReference>
<dbReference type="InterPro" id="IPR035923">
    <property type="entry name" value="TT1751-like_sf"/>
</dbReference>
<sequence length="146" mass="16170">MADRAAPRRLIPHCGVFFRMYHLSKVLNLSFDEAIAHTKEALKQQGFGVLTEIDAKAAFKQKLDVEFRRYTILGACHPRIAYSILQTEDKAGVFYPCNVVVQEQEGGAVEVSAIDPTVMFAALENPGAKGIALEAKTLMDKVMEQL</sequence>
<keyword evidence="3" id="KW-1185">Reference proteome</keyword>
<dbReference type="Pfam" id="PF03625">
    <property type="entry name" value="DUF302"/>
    <property type="match status" value="1"/>
</dbReference>
<gene>
    <name evidence="2" type="ORF">VPK24_06160</name>
</gene>
<dbReference type="InterPro" id="IPR016796">
    <property type="entry name" value="UCP021774"/>
</dbReference>
<dbReference type="RefSeq" id="WP_393011369.1">
    <property type="nucleotide sequence ID" value="NZ_JAZAQF010000029.1"/>
</dbReference>
<accession>A0ABW7C7Q4</accession>
<dbReference type="EMBL" id="JAZAQF010000029">
    <property type="protein sequence ID" value="MFG3817215.1"/>
    <property type="molecule type" value="Genomic_DNA"/>
</dbReference>
<name>A0ABW7C7Q4_9CYAN</name>
<evidence type="ECO:0000259" key="1">
    <source>
        <dbReference type="Pfam" id="PF03625"/>
    </source>
</evidence>
<dbReference type="PIRSF" id="PIRSF021774">
    <property type="entry name" value="UCP021774"/>
    <property type="match status" value="1"/>
</dbReference>
<dbReference type="Proteomes" id="UP001604335">
    <property type="component" value="Unassembled WGS sequence"/>
</dbReference>
<dbReference type="PANTHER" id="PTHR38342:SF1">
    <property type="entry name" value="SLR5037 PROTEIN"/>
    <property type="match status" value="1"/>
</dbReference>
<proteinExistence type="predicted"/>
<evidence type="ECO:0000313" key="3">
    <source>
        <dbReference type="Proteomes" id="UP001604335"/>
    </source>
</evidence>
<dbReference type="InterPro" id="IPR005180">
    <property type="entry name" value="DUF302"/>
</dbReference>
<comment type="caution">
    <text evidence="2">The sequence shown here is derived from an EMBL/GenBank/DDBJ whole genome shotgun (WGS) entry which is preliminary data.</text>
</comment>
<dbReference type="SUPFAM" id="SSF103247">
    <property type="entry name" value="TT1751-like"/>
    <property type="match status" value="1"/>
</dbReference>
<dbReference type="CDD" id="cd14797">
    <property type="entry name" value="DUF302"/>
    <property type="match status" value="1"/>
</dbReference>
<evidence type="ECO:0000313" key="2">
    <source>
        <dbReference type="EMBL" id="MFG3817215.1"/>
    </source>
</evidence>
<reference evidence="3" key="1">
    <citation type="journal article" date="2024" name="Algal Res.">
        <title>Biochemical, toxicological and genomic investigation of a high-biomass producing Limnothrix strain isolated from Italian shallow drinking water reservoir.</title>
        <authorList>
            <person name="Simonazzi M."/>
            <person name="Shishido T.K."/>
            <person name="Delbaje E."/>
            <person name="Wahlsten M."/>
            <person name="Fewer D.P."/>
            <person name="Sivonen K."/>
            <person name="Pezzolesi L."/>
            <person name="Pistocchi R."/>
        </authorList>
    </citation>
    <scope>NUCLEOTIDE SEQUENCE [LARGE SCALE GENOMIC DNA]</scope>
    <source>
        <strain evidence="3">LRLZ20PSL1</strain>
    </source>
</reference>
<dbReference type="Gene3D" id="3.30.310.70">
    <property type="entry name" value="TT1751-like domain"/>
    <property type="match status" value="1"/>
</dbReference>
<feature type="domain" description="DUF302" evidence="1">
    <location>
        <begin position="53"/>
        <end position="116"/>
    </location>
</feature>